<feature type="coiled-coil region" evidence="1">
    <location>
        <begin position="458"/>
        <end position="485"/>
    </location>
</feature>
<reference evidence="3 4" key="1">
    <citation type="submission" date="2024-08" db="EMBL/GenBank/DDBJ databases">
        <title>Whole-genome sequencing of halo(alkali)philic microorganisms from hypersaline lakes.</title>
        <authorList>
            <person name="Sorokin D.Y."/>
            <person name="Merkel A.Y."/>
            <person name="Messina E."/>
            <person name="Yakimov M."/>
        </authorList>
    </citation>
    <scope>NUCLEOTIDE SEQUENCE [LARGE SCALE GENOMIC DNA]</scope>
    <source>
        <strain evidence="3 4">AB-hyl4</strain>
    </source>
</reference>
<dbReference type="PANTHER" id="PTHR32182">
    <property type="entry name" value="DNA REPLICATION AND REPAIR PROTEIN RECF"/>
    <property type="match status" value="1"/>
</dbReference>
<evidence type="ECO:0000256" key="1">
    <source>
        <dbReference type="SAM" id="Coils"/>
    </source>
</evidence>
<dbReference type="EMBL" id="JBGUBD010000001">
    <property type="protein sequence ID" value="MFA9476947.1"/>
    <property type="molecule type" value="Genomic_DNA"/>
</dbReference>
<dbReference type="InterPro" id="IPR026866">
    <property type="entry name" value="CR006_AAA"/>
</dbReference>
<dbReference type="Pfam" id="PF13166">
    <property type="entry name" value="AAA_13"/>
    <property type="match status" value="1"/>
</dbReference>
<evidence type="ECO:0000313" key="3">
    <source>
        <dbReference type="EMBL" id="MFA9476947.1"/>
    </source>
</evidence>
<dbReference type="PANTHER" id="PTHR32182:SF0">
    <property type="entry name" value="DNA REPLICATION AND REPAIR PROTEIN RECF"/>
    <property type="match status" value="1"/>
</dbReference>
<evidence type="ECO:0000313" key="4">
    <source>
        <dbReference type="Proteomes" id="UP001575105"/>
    </source>
</evidence>
<proteinExistence type="predicted"/>
<gene>
    <name evidence="3" type="ORF">ACERK3_01445</name>
</gene>
<dbReference type="SUPFAM" id="SSF52540">
    <property type="entry name" value="P-loop containing nucleoside triphosphate hydrolases"/>
    <property type="match status" value="1"/>
</dbReference>
<dbReference type="RefSeq" id="WP_425343872.1">
    <property type="nucleotide sequence ID" value="NZ_JBGUBD010000001.1"/>
</dbReference>
<feature type="coiled-coil region" evidence="1">
    <location>
        <begin position="311"/>
        <end position="338"/>
    </location>
</feature>
<protein>
    <submittedName>
        <fullName evidence="3">AAA family ATPase</fullName>
    </submittedName>
</protein>
<dbReference type="InterPro" id="IPR027417">
    <property type="entry name" value="P-loop_NTPase"/>
</dbReference>
<dbReference type="Proteomes" id="UP001575105">
    <property type="component" value="Unassembled WGS sequence"/>
</dbReference>
<feature type="domain" description="Protein CR006 P-loop" evidence="2">
    <location>
        <begin position="37"/>
        <end position="766"/>
    </location>
</feature>
<dbReference type="Gene3D" id="3.40.50.300">
    <property type="entry name" value="P-loop containing nucleotide triphosphate hydrolases"/>
    <property type="match status" value="1"/>
</dbReference>
<sequence>MTSIAFMERSIVMQRSSIQRIEALTELPVFPGYTASSQVPVLRKHNLIYGFNGCGKTTLSRVLGCLGTGQRHETWSKTSDFTVKLTDGTTLRPDSLNPEFAERVLVFNTDFVAQNFRWIEGEAAPILYLSKEQKHLSEAIETKQARKVLINRRQQRVMSIFRHVDKEFSEHKTERARLIANELGLGRRYIATNLTFDYKEYKPAVNNLIADDELASVRGVIKQDAPLPKLVPLPHPSISLHALVKDLHAIAHMTLGTISLEALQHHEAMVPWVKHGLEYHSHQQLTSCLFCGSELPPDRLQTLEAAIDDRYDDMTNNIRAFKQRAESLLDELDKLTSTLPSPNDLVESQRVHFTAIRSDLKSQIGAGRGYVKRAIELADTKIQSPHVRLDGAELPSQSLAEQWWEEFSSSVDAFNVIVESHNHEHDRFAENVEQAHAAIKKHYLAEEYSKYFDLKQAAARAEQLGKRLRARSRVLEEEIDELAQQMRQHGPAAVHINVMIYRYLGHKELEIAANENGYEIRRHGKVIVGPPSEGEKNAITLCYFFVMLEGEGRRRNNLVVVLDDPISSLDTRSMNYACGMIRSLNNVAQLIVMTHSVQVMNEVKKWMRRNTENEMARRGKDVNDATAAMFFIDTVQPNGSKSRRSRIVELPKHLRDYESEYHFLFHMILRFLSSEEERANYFFVMPNVLRKVLEVFLAFKLPGPDGLSSKVDQVARDASAIMMDEMRIRALERLAHVESHGDNIEDLVSTSSMTVEETKDAADALLQLIEGMDSEHKRRMCKQCQPT</sequence>
<accession>A0ABV4U0P9</accession>
<keyword evidence="1" id="KW-0175">Coiled coil</keyword>
<name>A0ABV4U0P9_9BACT</name>
<evidence type="ECO:0000259" key="2">
    <source>
        <dbReference type="Pfam" id="PF13166"/>
    </source>
</evidence>
<keyword evidence="4" id="KW-1185">Reference proteome</keyword>
<comment type="caution">
    <text evidence="3">The sequence shown here is derived from an EMBL/GenBank/DDBJ whole genome shotgun (WGS) entry which is preliminary data.</text>
</comment>
<organism evidence="3 4">
    <name type="scientific">Natronomicrosphaera hydrolytica</name>
    <dbReference type="NCBI Taxonomy" id="3242702"/>
    <lineage>
        <taxon>Bacteria</taxon>
        <taxon>Pseudomonadati</taxon>
        <taxon>Planctomycetota</taxon>
        <taxon>Phycisphaerae</taxon>
        <taxon>Phycisphaerales</taxon>
        <taxon>Phycisphaeraceae</taxon>
        <taxon>Natronomicrosphaera</taxon>
    </lineage>
</organism>